<dbReference type="InterPro" id="IPR017853">
    <property type="entry name" value="GH"/>
</dbReference>
<dbReference type="InterPro" id="IPR013783">
    <property type="entry name" value="Ig-like_fold"/>
</dbReference>
<dbReference type="SUPFAM" id="SSF51445">
    <property type="entry name" value="(Trans)glycosidases"/>
    <property type="match status" value="1"/>
</dbReference>
<dbReference type="Gene3D" id="2.60.120.260">
    <property type="entry name" value="Galactose-binding domain-like"/>
    <property type="match status" value="1"/>
</dbReference>
<feature type="domain" description="Glycoside hydrolase family 2 immunoglobulin-like beta-sandwich" evidence="7">
    <location>
        <begin position="196"/>
        <end position="291"/>
    </location>
</feature>
<dbReference type="Pfam" id="PF00703">
    <property type="entry name" value="Glyco_hydro_2"/>
    <property type="match status" value="1"/>
</dbReference>
<feature type="region of interest" description="Disordered" evidence="6">
    <location>
        <begin position="464"/>
        <end position="509"/>
    </location>
</feature>
<dbReference type="InterPro" id="IPR008979">
    <property type="entry name" value="Galactose-bd-like_sf"/>
</dbReference>
<evidence type="ECO:0000259" key="7">
    <source>
        <dbReference type="Pfam" id="PF00703"/>
    </source>
</evidence>
<dbReference type="InterPro" id="IPR050887">
    <property type="entry name" value="Beta-mannosidase_GH2"/>
</dbReference>
<keyword evidence="4" id="KW-0378">Hydrolase</keyword>
<dbReference type="SUPFAM" id="SSF49303">
    <property type="entry name" value="beta-Galactosidase/glucuronidase domain"/>
    <property type="match status" value="1"/>
</dbReference>
<feature type="domain" description="Beta-mannosidase-like galactose-binding" evidence="8">
    <location>
        <begin position="26"/>
        <end position="175"/>
    </location>
</feature>
<evidence type="ECO:0000256" key="1">
    <source>
        <dbReference type="ARBA" id="ARBA00000829"/>
    </source>
</evidence>
<name>A0ABP6YHE1_9PSEU</name>
<evidence type="ECO:0000259" key="8">
    <source>
        <dbReference type="Pfam" id="PF22666"/>
    </source>
</evidence>
<protein>
    <recommendedName>
        <fullName evidence="3">beta-mannosidase</fullName>
        <ecNumber evidence="3">3.2.1.25</ecNumber>
    </recommendedName>
</protein>
<dbReference type="Proteomes" id="UP001500689">
    <property type="component" value="Unassembled WGS sequence"/>
</dbReference>
<evidence type="ECO:0000256" key="6">
    <source>
        <dbReference type="SAM" id="MobiDB-lite"/>
    </source>
</evidence>
<dbReference type="Pfam" id="PF22666">
    <property type="entry name" value="Glyco_hydro_2_N2"/>
    <property type="match status" value="1"/>
</dbReference>
<proteinExistence type="inferred from homology"/>
<evidence type="ECO:0000256" key="2">
    <source>
        <dbReference type="ARBA" id="ARBA00007401"/>
    </source>
</evidence>
<dbReference type="InterPro" id="IPR054593">
    <property type="entry name" value="Beta-mannosidase-like_N2"/>
</dbReference>
<reference evidence="10" key="1">
    <citation type="journal article" date="2019" name="Int. J. Syst. Evol. Microbiol.">
        <title>The Global Catalogue of Microorganisms (GCM) 10K type strain sequencing project: providing services to taxonomists for standard genome sequencing and annotation.</title>
        <authorList>
            <consortium name="The Broad Institute Genomics Platform"/>
            <consortium name="The Broad Institute Genome Sequencing Center for Infectious Disease"/>
            <person name="Wu L."/>
            <person name="Ma J."/>
        </authorList>
    </citation>
    <scope>NUCLEOTIDE SEQUENCE [LARGE SCALE GENOMIC DNA]</scope>
    <source>
        <strain evidence="10">JCM 16898</strain>
    </source>
</reference>
<dbReference type="Gene3D" id="3.20.20.80">
    <property type="entry name" value="Glycosidases"/>
    <property type="match status" value="1"/>
</dbReference>
<keyword evidence="5" id="KW-0326">Glycosidase</keyword>
<evidence type="ECO:0000256" key="5">
    <source>
        <dbReference type="ARBA" id="ARBA00023295"/>
    </source>
</evidence>
<sequence>MTDRRRMPVDGFEMCDRAAGQGSLADAQWLPAVVPGGVHEALRAAGHIPDRESDVAWTARREWWFRTRVAGPERAPGDRVRLGFDALTTIADLWLGGLPLGRHENRFHPAVFDVTDRLPPGTSADLVVRFTPGLPAREAAAGPRRPMRPVAGLSGTGFSGGGDFTPPLSSPGIWRPAWLSVEHRAVLTGHHVGLTDLANDRSHGTVRMRADVDAFAATTAMVAFTLTTPGGRTVRRQALVADGVATVEFELHDPVLWWTSDLGEPALHEVRIELTADGIPVDVLEDRVGLRTVTLGRGPDQLEGGRLFCFRLNGIPLSAHDAVSVPPNPLAGSSDGTPVRDRVRRAREGNVPILRVRGGYVPDDFYTACDEQGVLVRQDFRFAGTDYPGDSDAFRTEVAAEVQAQVSRLRNRACLVLWCGNGEVEVSHQPTPGSHEGGDRGRSILSEVLPVAVAAHDGLVPYWPGNPSSADDTDSSVSEFGIRSTYDGGTFEQRLPGNTRHDTTFGQAR</sequence>
<evidence type="ECO:0000256" key="4">
    <source>
        <dbReference type="ARBA" id="ARBA00022801"/>
    </source>
</evidence>
<gene>
    <name evidence="9" type="ORF">GCM10022222_80590</name>
</gene>
<dbReference type="EC" id="3.2.1.25" evidence="3"/>
<dbReference type="PANTHER" id="PTHR43730">
    <property type="entry name" value="BETA-MANNOSIDASE"/>
    <property type="match status" value="1"/>
</dbReference>
<dbReference type="InterPro" id="IPR006102">
    <property type="entry name" value="Ig-like_GH2"/>
</dbReference>
<evidence type="ECO:0000313" key="10">
    <source>
        <dbReference type="Proteomes" id="UP001500689"/>
    </source>
</evidence>
<comment type="caution">
    <text evidence="9">The sequence shown here is derived from an EMBL/GenBank/DDBJ whole genome shotgun (WGS) entry which is preliminary data.</text>
</comment>
<evidence type="ECO:0000313" key="9">
    <source>
        <dbReference type="EMBL" id="GAA3583703.1"/>
    </source>
</evidence>
<keyword evidence="10" id="KW-1185">Reference proteome</keyword>
<dbReference type="SUPFAM" id="SSF49785">
    <property type="entry name" value="Galactose-binding domain-like"/>
    <property type="match status" value="1"/>
</dbReference>
<dbReference type="InterPro" id="IPR036156">
    <property type="entry name" value="Beta-gal/glucu_dom_sf"/>
</dbReference>
<feature type="compositionally biased region" description="Polar residues" evidence="6">
    <location>
        <begin position="466"/>
        <end position="478"/>
    </location>
</feature>
<organism evidence="9 10">
    <name type="scientific">Amycolatopsis ultiminotia</name>
    <dbReference type="NCBI Taxonomy" id="543629"/>
    <lineage>
        <taxon>Bacteria</taxon>
        <taxon>Bacillati</taxon>
        <taxon>Actinomycetota</taxon>
        <taxon>Actinomycetes</taxon>
        <taxon>Pseudonocardiales</taxon>
        <taxon>Pseudonocardiaceae</taxon>
        <taxon>Amycolatopsis</taxon>
    </lineage>
</organism>
<accession>A0ABP6YHE1</accession>
<evidence type="ECO:0000256" key="3">
    <source>
        <dbReference type="ARBA" id="ARBA00012754"/>
    </source>
</evidence>
<dbReference type="Gene3D" id="2.60.40.10">
    <property type="entry name" value="Immunoglobulins"/>
    <property type="match status" value="1"/>
</dbReference>
<dbReference type="EMBL" id="BAAAZN010000028">
    <property type="protein sequence ID" value="GAA3583703.1"/>
    <property type="molecule type" value="Genomic_DNA"/>
</dbReference>
<comment type="similarity">
    <text evidence="2">Belongs to the glycosyl hydrolase 2 family.</text>
</comment>
<dbReference type="RefSeq" id="WP_344868757.1">
    <property type="nucleotide sequence ID" value="NZ_BAAAZN010000028.1"/>
</dbReference>
<dbReference type="PANTHER" id="PTHR43730:SF1">
    <property type="entry name" value="BETA-MANNOSIDASE"/>
    <property type="match status" value="1"/>
</dbReference>
<comment type="catalytic activity">
    <reaction evidence="1">
        <text>Hydrolysis of terminal, non-reducing beta-D-mannose residues in beta-D-mannosides.</text>
        <dbReference type="EC" id="3.2.1.25"/>
    </reaction>
</comment>